<gene>
    <name evidence="1" type="ORF">DUE52_18080</name>
</gene>
<dbReference type="OrthoDB" id="9857922at2"/>
<dbReference type="AlphaFoldDB" id="A0A368JNS4"/>
<evidence type="ECO:0000313" key="2">
    <source>
        <dbReference type="Proteomes" id="UP000253383"/>
    </source>
</evidence>
<evidence type="ECO:0000313" key="1">
    <source>
        <dbReference type="EMBL" id="RCR68304.1"/>
    </source>
</evidence>
<reference evidence="1 2" key="1">
    <citation type="submission" date="2018-07" db="EMBL/GenBank/DDBJ databases">
        <title>Genome analysis of Larkinella rosea.</title>
        <authorList>
            <person name="Zhou Z."/>
            <person name="Wang G."/>
        </authorList>
    </citation>
    <scope>NUCLEOTIDE SEQUENCE [LARGE SCALE GENOMIC DNA]</scope>
    <source>
        <strain evidence="2">zzj9</strain>
    </source>
</reference>
<keyword evidence="2" id="KW-1185">Reference proteome</keyword>
<sequence>MNNPAYNQIAAILEQQDALAELVFGPQALPPTEAEKALNALTSEIEQFAEDLANGKFHYAAV</sequence>
<comment type="caution">
    <text evidence="1">The sequence shown here is derived from an EMBL/GenBank/DDBJ whole genome shotgun (WGS) entry which is preliminary data.</text>
</comment>
<dbReference type="Proteomes" id="UP000253383">
    <property type="component" value="Unassembled WGS sequence"/>
</dbReference>
<dbReference type="RefSeq" id="WP_114407435.1">
    <property type="nucleotide sequence ID" value="NZ_QOWE01000014.1"/>
</dbReference>
<protein>
    <submittedName>
        <fullName evidence="1">Uncharacterized protein</fullName>
    </submittedName>
</protein>
<organism evidence="1 2">
    <name type="scientific">Larkinella punicea</name>
    <dbReference type="NCBI Taxonomy" id="2315727"/>
    <lineage>
        <taxon>Bacteria</taxon>
        <taxon>Pseudomonadati</taxon>
        <taxon>Bacteroidota</taxon>
        <taxon>Cytophagia</taxon>
        <taxon>Cytophagales</taxon>
        <taxon>Spirosomataceae</taxon>
        <taxon>Larkinella</taxon>
    </lineage>
</organism>
<dbReference type="EMBL" id="QOWE01000014">
    <property type="protein sequence ID" value="RCR68304.1"/>
    <property type="molecule type" value="Genomic_DNA"/>
</dbReference>
<name>A0A368JNS4_9BACT</name>
<accession>A0A368JNS4</accession>
<proteinExistence type="predicted"/>